<reference evidence="2" key="1">
    <citation type="submission" date="2023-02" db="EMBL/GenBank/DDBJ databases">
        <title>Genome of toxic invasive species Heracleum sosnowskyi carries increased number of genes despite the absence of recent whole-genome duplications.</title>
        <authorList>
            <person name="Schelkunov M."/>
            <person name="Shtratnikova V."/>
            <person name="Makarenko M."/>
            <person name="Klepikova A."/>
            <person name="Omelchenko D."/>
            <person name="Novikova G."/>
            <person name="Obukhova E."/>
            <person name="Bogdanov V."/>
            <person name="Penin A."/>
            <person name="Logacheva M."/>
        </authorList>
    </citation>
    <scope>NUCLEOTIDE SEQUENCE</scope>
    <source>
        <strain evidence="2">Hsosn_3</strain>
        <tissue evidence="2">Leaf</tissue>
    </source>
</reference>
<evidence type="ECO:0000313" key="3">
    <source>
        <dbReference type="Proteomes" id="UP001237642"/>
    </source>
</evidence>
<name>A0AAD8N5K7_9APIA</name>
<proteinExistence type="predicted"/>
<evidence type="ECO:0000313" key="2">
    <source>
        <dbReference type="EMBL" id="KAK1395598.1"/>
    </source>
</evidence>
<protein>
    <submittedName>
        <fullName evidence="2">Uncharacterized protein</fullName>
    </submittedName>
</protein>
<comment type="caution">
    <text evidence="2">The sequence shown here is derived from an EMBL/GenBank/DDBJ whole genome shotgun (WGS) entry which is preliminary data.</text>
</comment>
<dbReference type="Proteomes" id="UP001237642">
    <property type="component" value="Unassembled WGS sequence"/>
</dbReference>
<feature type="transmembrane region" description="Helical" evidence="1">
    <location>
        <begin position="14"/>
        <end position="37"/>
    </location>
</feature>
<gene>
    <name evidence="2" type="ORF">POM88_005461</name>
</gene>
<accession>A0AAD8N5K7</accession>
<evidence type="ECO:0000256" key="1">
    <source>
        <dbReference type="SAM" id="Phobius"/>
    </source>
</evidence>
<feature type="transmembrane region" description="Helical" evidence="1">
    <location>
        <begin position="49"/>
        <end position="70"/>
    </location>
</feature>
<keyword evidence="1" id="KW-0472">Membrane</keyword>
<dbReference type="PANTHER" id="PTHR11206">
    <property type="entry name" value="MULTIDRUG RESISTANCE PROTEIN"/>
    <property type="match status" value="1"/>
</dbReference>
<keyword evidence="1" id="KW-0812">Transmembrane</keyword>
<organism evidence="2 3">
    <name type="scientific">Heracleum sosnowskyi</name>
    <dbReference type="NCBI Taxonomy" id="360622"/>
    <lineage>
        <taxon>Eukaryota</taxon>
        <taxon>Viridiplantae</taxon>
        <taxon>Streptophyta</taxon>
        <taxon>Embryophyta</taxon>
        <taxon>Tracheophyta</taxon>
        <taxon>Spermatophyta</taxon>
        <taxon>Magnoliopsida</taxon>
        <taxon>eudicotyledons</taxon>
        <taxon>Gunneridae</taxon>
        <taxon>Pentapetalae</taxon>
        <taxon>asterids</taxon>
        <taxon>campanulids</taxon>
        <taxon>Apiales</taxon>
        <taxon>Apiaceae</taxon>
        <taxon>Apioideae</taxon>
        <taxon>apioid superclade</taxon>
        <taxon>Tordylieae</taxon>
        <taxon>Tordyliinae</taxon>
        <taxon>Heracleum</taxon>
    </lineage>
</organism>
<keyword evidence="1" id="KW-1133">Transmembrane helix</keyword>
<reference evidence="2" key="2">
    <citation type="submission" date="2023-05" db="EMBL/GenBank/DDBJ databases">
        <authorList>
            <person name="Schelkunov M.I."/>
        </authorList>
    </citation>
    <scope>NUCLEOTIDE SEQUENCE</scope>
    <source>
        <strain evidence="2">Hsosn_3</strain>
        <tissue evidence="2">Leaf</tissue>
    </source>
</reference>
<sequence length="133" mass="14953">MLQKLLRFIQAQSIVYPLVIFSLVSLVFHIGVTYLLVHFTALGYKGAALAASITFWLAAASLIVCICYSTKFKDTWNGVSKDAFHYMLHNLRLALASAAMVCLEYWVFEILVFMAGLMKNSEVTTSLVAIWYD</sequence>
<feature type="transmembrane region" description="Helical" evidence="1">
    <location>
        <begin position="91"/>
        <end position="117"/>
    </location>
</feature>
<dbReference type="EMBL" id="JAUIZM010000002">
    <property type="protein sequence ID" value="KAK1395598.1"/>
    <property type="molecule type" value="Genomic_DNA"/>
</dbReference>
<dbReference type="AlphaFoldDB" id="A0AAD8N5K7"/>
<keyword evidence="3" id="KW-1185">Reference proteome</keyword>